<feature type="transmembrane region" description="Helical" evidence="1">
    <location>
        <begin position="18"/>
        <end position="39"/>
    </location>
</feature>
<proteinExistence type="predicted"/>
<feature type="transmembrane region" description="Helical" evidence="1">
    <location>
        <begin position="175"/>
        <end position="197"/>
    </location>
</feature>
<evidence type="ECO:0000313" key="3">
    <source>
        <dbReference type="Proteomes" id="UP000054279"/>
    </source>
</evidence>
<dbReference type="Proteomes" id="UP000054279">
    <property type="component" value="Unassembled WGS sequence"/>
</dbReference>
<keyword evidence="1" id="KW-0812">Transmembrane</keyword>
<dbReference type="AlphaFoldDB" id="A0A0C9W4T9"/>
<gene>
    <name evidence="2" type="ORF">M422DRAFT_66706</name>
</gene>
<dbReference type="OrthoDB" id="3186354at2759"/>
<evidence type="ECO:0000256" key="1">
    <source>
        <dbReference type="SAM" id="Phobius"/>
    </source>
</evidence>
<evidence type="ECO:0000313" key="2">
    <source>
        <dbReference type="EMBL" id="KIJ46653.1"/>
    </source>
</evidence>
<keyword evidence="1" id="KW-1133">Transmembrane helix</keyword>
<protein>
    <submittedName>
        <fullName evidence="2">Uncharacterized protein</fullName>
    </submittedName>
</protein>
<dbReference type="HOGENOM" id="CLU_044614_3_1_1"/>
<dbReference type="EMBL" id="KN837106">
    <property type="protein sequence ID" value="KIJ46653.1"/>
    <property type="molecule type" value="Genomic_DNA"/>
</dbReference>
<accession>A0A0C9W4T9</accession>
<reference evidence="2 3" key="1">
    <citation type="submission" date="2014-06" db="EMBL/GenBank/DDBJ databases">
        <title>Evolutionary Origins and Diversification of the Mycorrhizal Mutualists.</title>
        <authorList>
            <consortium name="DOE Joint Genome Institute"/>
            <consortium name="Mycorrhizal Genomics Consortium"/>
            <person name="Kohler A."/>
            <person name="Kuo A."/>
            <person name="Nagy L.G."/>
            <person name="Floudas D."/>
            <person name="Copeland A."/>
            <person name="Barry K.W."/>
            <person name="Cichocki N."/>
            <person name="Veneault-Fourrey C."/>
            <person name="LaButti K."/>
            <person name="Lindquist E.A."/>
            <person name="Lipzen A."/>
            <person name="Lundell T."/>
            <person name="Morin E."/>
            <person name="Murat C."/>
            <person name="Riley R."/>
            <person name="Ohm R."/>
            <person name="Sun H."/>
            <person name="Tunlid A."/>
            <person name="Henrissat B."/>
            <person name="Grigoriev I.V."/>
            <person name="Hibbett D.S."/>
            <person name="Martin F."/>
        </authorList>
    </citation>
    <scope>NUCLEOTIDE SEQUENCE [LARGE SCALE GENOMIC DNA]</scope>
    <source>
        <strain evidence="2 3">SS14</strain>
    </source>
</reference>
<sequence length="358" mass="39443">MDAIPQLPPLEEYSLSGIWISTIIYGINLVLYFSCMYILIKRHSDSNGQWVLIATCTVLFITSTMHIGASFRQLLDVFIAIPKLGIPMAQTLYWLNLDTPVNTIKSYCYLVADIIQDWVLIWRLYVIFQHNWIITAIPAVLEITHMAIGTFGVIHTQTSGALQDTPQIRATSITAWAVVMAVNVGTTCAIAVRLFYLGRRHPDTVSWSSGGSASNKYLAPIFTIVESGAIFTASTIVLVALYAQNNPRLQTAVNVTTQLAATTPYLIIFRVGFGLTHAFGKLKKSTTTNTTNHSFRFGWSAPDKQATAIVNSPSRDAFSKGSRSTVVAGSNLPVTFDDYQLEDIHRKPSQLSLEGESA</sequence>
<feature type="transmembrane region" description="Helical" evidence="1">
    <location>
        <begin position="132"/>
        <end position="154"/>
    </location>
</feature>
<name>A0A0C9W4T9_SPHS4</name>
<feature type="transmembrane region" description="Helical" evidence="1">
    <location>
        <begin position="51"/>
        <end position="71"/>
    </location>
</feature>
<keyword evidence="1" id="KW-0472">Membrane</keyword>
<feature type="transmembrane region" description="Helical" evidence="1">
    <location>
        <begin position="217"/>
        <end position="243"/>
    </location>
</feature>
<keyword evidence="3" id="KW-1185">Reference proteome</keyword>
<organism evidence="2 3">
    <name type="scientific">Sphaerobolus stellatus (strain SS14)</name>
    <dbReference type="NCBI Taxonomy" id="990650"/>
    <lineage>
        <taxon>Eukaryota</taxon>
        <taxon>Fungi</taxon>
        <taxon>Dikarya</taxon>
        <taxon>Basidiomycota</taxon>
        <taxon>Agaricomycotina</taxon>
        <taxon>Agaricomycetes</taxon>
        <taxon>Phallomycetidae</taxon>
        <taxon>Geastrales</taxon>
        <taxon>Sphaerobolaceae</taxon>
        <taxon>Sphaerobolus</taxon>
    </lineage>
</organism>